<dbReference type="STRING" id="2880.D7FSQ4"/>
<dbReference type="GO" id="GO:0050038">
    <property type="term" value="F:L-xylulose reductase (NADPH) activity"/>
    <property type="evidence" value="ECO:0007669"/>
    <property type="project" value="TreeGrafter"/>
</dbReference>
<dbReference type="Pfam" id="PF13561">
    <property type="entry name" value="adh_short_C2"/>
    <property type="match status" value="1"/>
</dbReference>
<dbReference type="AlphaFoldDB" id="D7FSQ4"/>
<dbReference type="PRINTS" id="PR00080">
    <property type="entry name" value="SDRFAMILY"/>
</dbReference>
<dbReference type="Gene3D" id="3.40.50.720">
    <property type="entry name" value="NAD(P)-binding Rossmann-like Domain"/>
    <property type="match status" value="1"/>
</dbReference>
<dbReference type="EMBL" id="FN648418">
    <property type="protein sequence ID" value="CBJ31195.1"/>
    <property type="molecule type" value="Genomic_DNA"/>
</dbReference>
<evidence type="ECO:0000313" key="4">
    <source>
        <dbReference type="EMBL" id="CBJ31195.1"/>
    </source>
</evidence>
<dbReference type="CDD" id="cd05233">
    <property type="entry name" value="SDR_c"/>
    <property type="match status" value="1"/>
</dbReference>
<dbReference type="GO" id="GO:0005997">
    <property type="term" value="P:xylulose metabolic process"/>
    <property type="evidence" value="ECO:0007669"/>
    <property type="project" value="TreeGrafter"/>
</dbReference>
<dbReference type="GO" id="GO:0006006">
    <property type="term" value="P:glucose metabolic process"/>
    <property type="evidence" value="ECO:0007669"/>
    <property type="project" value="TreeGrafter"/>
</dbReference>
<sequence length="340" mass="35734">MFNMIRMPLLLPLVVLLLPLQQAQSFVGGAVSTTTSSANLRWRGGSSVDAAASTGPGEAAAAAAGQEESDVMIGRGPQEPVRPFVPDLLSGKQALVTGGNRGIGEAITVALVKAGAHVCVMAGNEAAYRDMVERHGFDDTEGTGNVYWVQADLRVPSEAIAGAQKAVDWAGGSLDILVNNAGICVLEDFMDISSDTFDEVIAINTRAPLLVSQVCLQGMIKNKSGKIVNITSQSAVIATKAHASYCASKAAMDGLLHGLVCDLAQHNIQVNNIAPTVAWSDMGIKTWGDPAKSRPMLERTPIGRFVEPWEIANMVVFLSSDACTMCLGQTICVDGGYTCL</sequence>
<dbReference type="OrthoDB" id="1274115at2759"/>
<proteinExistence type="inferred from homology"/>
<dbReference type="InterPro" id="IPR036291">
    <property type="entry name" value="NAD(P)-bd_dom_sf"/>
</dbReference>
<evidence type="ECO:0000256" key="3">
    <source>
        <dbReference type="SAM" id="SignalP"/>
    </source>
</evidence>
<keyword evidence="5" id="KW-1185">Reference proteome</keyword>
<dbReference type="PANTHER" id="PTHR44252:SF3">
    <property type="entry name" value="D-ERYTHRULOSE REDUCTASE-RELATED"/>
    <property type="match status" value="1"/>
</dbReference>
<feature type="chain" id="PRO_5003095850" evidence="3">
    <location>
        <begin position="26"/>
        <end position="340"/>
    </location>
</feature>
<dbReference type="GO" id="GO:0004090">
    <property type="term" value="F:carbonyl reductase (NADPH) activity"/>
    <property type="evidence" value="ECO:0007669"/>
    <property type="project" value="TreeGrafter"/>
</dbReference>
<dbReference type="PRINTS" id="PR00081">
    <property type="entry name" value="GDHRDH"/>
</dbReference>
<reference evidence="4 5" key="1">
    <citation type="journal article" date="2010" name="Nature">
        <title>The Ectocarpus genome and the independent evolution of multicellularity in brown algae.</title>
        <authorList>
            <person name="Cock J.M."/>
            <person name="Sterck L."/>
            <person name="Rouze P."/>
            <person name="Scornet D."/>
            <person name="Allen A.E."/>
            <person name="Amoutzias G."/>
            <person name="Anthouard V."/>
            <person name="Artiguenave F."/>
            <person name="Aury J.M."/>
            <person name="Badger J.H."/>
            <person name="Beszteri B."/>
            <person name="Billiau K."/>
            <person name="Bonnet E."/>
            <person name="Bothwell J.H."/>
            <person name="Bowler C."/>
            <person name="Boyen C."/>
            <person name="Brownlee C."/>
            <person name="Carrano C.J."/>
            <person name="Charrier B."/>
            <person name="Cho G.Y."/>
            <person name="Coelho S.M."/>
            <person name="Collen J."/>
            <person name="Corre E."/>
            <person name="Da Silva C."/>
            <person name="Delage L."/>
            <person name="Delaroque N."/>
            <person name="Dittami S.M."/>
            <person name="Doulbeau S."/>
            <person name="Elias M."/>
            <person name="Farnham G."/>
            <person name="Gachon C.M."/>
            <person name="Gschloessl B."/>
            <person name="Heesch S."/>
            <person name="Jabbari K."/>
            <person name="Jubin C."/>
            <person name="Kawai H."/>
            <person name="Kimura K."/>
            <person name="Kloareg B."/>
            <person name="Kupper F.C."/>
            <person name="Lang D."/>
            <person name="Le Bail A."/>
            <person name="Leblanc C."/>
            <person name="Lerouge P."/>
            <person name="Lohr M."/>
            <person name="Lopez P.J."/>
            <person name="Martens C."/>
            <person name="Maumus F."/>
            <person name="Michel G."/>
            <person name="Miranda-Saavedra D."/>
            <person name="Morales J."/>
            <person name="Moreau H."/>
            <person name="Motomura T."/>
            <person name="Nagasato C."/>
            <person name="Napoli C.A."/>
            <person name="Nelson D.R."/>
            <person name="Nyvall-Collen P."/>
            <person name="Peters A.F."/>
            <person name="Pommier C."/>
            <person name="Potin P."/>
            <person name="Poulain J."/>
            <person name="Quesneville H."/>
            <person name="Read B."/>
            <person name="Rensing S.A."/>
            <person name="Ritter A."/>
            <person name="Rousvoal S."/>
            <person name="Samanta M."/>
            <person name="Samson G."/>
            <person name="Schroeder D.C."/>
            <person name="Segurens B."/>
            <person name="Strittmatter M."/>
            <person name="Tonon T."/>
            <person name="Tregear J.W."/>
            <person name="Valentin K."/>
            <person name="von Dassow P."/>
            <person name="Yamagishi T."/>
            <person name="Van de Peer Y."/>
            <person name="Wincker P."/>
        </authorList>
    </citation>
    <scope>NUCLEOTIDE SEQUENCE [LARGE SCALE GENOMIC DNA]</scope>
    <source>
        <strain evidence="5">Ec32 / CCAP1310/4</strain>
    </source>
</reference>
<dbReference type="Proteomes" id="UP000002630">
    <property type="component" value="Linkage Group LG09"/>
</dbReference>
<comment type="similarity">
    <text evidence="1">Belongs to the short-chain dehydrogenases/reductases (SDR) family.</text>
</comment>
<evidence type="ECO:0000256" key="1">
    <source>
        <dbReference type="ARBA" id="ARBA00006484"/>
    </source>
</evidence>
<keyword evidence="3" id="KW-0732">Signal</keyword>
<evidence type="ECO:0000256" key="2">
    <source>
        <dbReference type="ARBA" id="ARBA00022857"/>
    </source>
</evidence>
<dbReference type="EMBL" id="FN649734">
    <property type="protein sequence ID" value="CBJ31195.1"/>
    <property type="molecule type" value="Genomic_DNA"/>
</dbReference>
<protein>
    <submittedName>
        <fullName evidence="4">Short-chain dehydrogenase/reductase SDR</fullName>
    </submittedName>
</protein>
<dbReference type="InParanoid" id="D7FSQ4"/>
<dbReference type="eggNOG" id="KOG1207">
    <property type="taxonomic scope" value="Eukaryota"/>
</dbReference>
<gene>
    <name evidence="4" type="ORF">Esi_0238_0018</name>
</gene>
<dbReference type="InterPro" id="IPR051737">
    <property type="entry name" value="L-xylulose/Carbonyl_redctase"/>
</dbReference>
<accession>D7FSQ4</accession>
<evidence type="ECO:0000313" key="5">
    <source>
        <dbReference type="Proteomes" id="UP000002630"/>
    </source>
</evidence>
<dbReference type="InterPro" id="IPR002347">
    <property type="entry name" value="SDR_fam"/>
</dbReference>
<feature type="signal peptide" evidence="3">
    <location>
        <begin position="1"/>
        <end position="25"/>
    </location>
</feature>
<name>D7FSQ4_ECTSI</name>
<dbReference type="SUPFAM" id="SSF51735">
    <property type="entry name" value="NAD(P)-binding Rossmann-fold domains"/>
    <property type="match status" value="1"/>
</dbReference>
<keyword evidence="2" id="KW-0521">NADP</keyword>
<dbReference type="PANTHER" id="PTHR44252">
    <property type="entry name" value="D-ERYTHRULOSE REDUCTASE"/>
    <property type="match status" value="1"/>
</dbReference>
<organism evidence="4 5">
    <name type="scientific">Ectocarpus siliculosus</name>
    <name type="common">Brown alga</name>
    <name type="synonym">Conferva siliculosa</name>
    <dbReference type="NCBI Taxonomy" id="2880"/>
    <lineage>
        <taxon>Eukaryota</taxon>
        <taxon>Sar</taxon>
        <taxon>Stramenopiles</taxon>
        <taxon>Ochrophyta</taxon>
        <taxon>PX clade</taxon>
        <taxon>Phaeophyceae</taxon>
        <taxon>Ectocarpales</taxon>
        <taxon>Ectocarpaceae</taxon>
        <taxon>Ectocarpus</taxon>
    </lineage>
</organism>
<dbReference type="OMA" id="AYQANVG"/>
<dbReference type="FunFam" id="3.40.50.720:FF:000084">
    <property type="entry name" value="Short-chain dehydrogenase reductase"/>
    <property type="match status" value="1"/>
</dbReference>